<dbReference type="InterPro" id="IPR022742">
    <property type="entry name" value="Hydrolase_4"/>
</dbReference>
<dbReference type="CDD" id="cd02440">
    <property type="entry name" value="AdoMet_MTases"/>
    <property type="match status" value="1"/>
</dbReference>
<dbReference type="AlphaFoldDB" id="A0A1P8K077"/>
<dbReference type="SUPFAM" id="SSF53474">
    <property type="entry name" value="alpha/beta-Hydrolases"/>
    <property type="match status" value="1"/>
</dbReference>
<organism evidence="4 5">
    <name type="scientific">Rhodoferax koreensis</name>
    <dbReference type="NCBI Taxonomy" id="1842727"/>
    <lineage>
        <taxon>Bacteria</taxon>
        <taxon>Pseudomonadati</taxon>
        <taxon>Pseudomonadota</taxon>
        <taxon>Betaproteobacteria</taxon>
        <taxon>Burkholderiales</taxon>
        <taxon>Comamonadaceae</taxon>
        <taxon>Rhodoferax</taxon>
    </lineage>
</organism>
<dbReference type="InterPro" id="IPR029058">
    <property type="entry name" value="AB_hydrolase_fold"/>
</dbReference>
<dbReference type="InterPro" id="IPR022744">
    <property type="entry name" value="MeTrfase_dom_put"/>
</dbReference>
<protein>
    <recommendedName>
        <fullName evidence="6">Methyltransferase domain-containing protein</fullName>
    </recommendedName>
</protein>
<dbReference type="RefSeq" id="WP_076201778.1">
    <property type="nucleotide sequence ID" value="NZ_CP019236.1"/>
</dbReference>
<evidence type="ECO:0000313" key="4">
    <source>
        <dbReference type="EMBL" id="APW39410.1"/>
    </source>
</evidence>
<dbReference type="InterPro" id="IPR029063">
    <property type="entry name" value="SAM-dependent_MTases_sf"/>
</dbReference>
<dbReference type="STRING" id="1842727.RD110_21130"/>
<evidence type="ECO:0000259" key="2">
    <source>
        <dbReference type="Pfam" id="PF12146"/>
    </source>
</evidence>
<dbReference type="Gene3D" id="3.40.50.150">
    <property type="entry name" value="Vaccinia Virus protein VP39"/>
    <property type="match status" value="1"/>
</dbReference>
<dbReference type="Pfam" id="PF12146">
    <property type="entry name" value="Hydrolase_4"/>
    <property type="match status" value="1"/>
</dbReference>
<accession>A0A1P8K077</accession>
<feature type="domain" description="Methyltransferase" evidence="3">
    <location>
        <begin position="285"/>
        <end position="591"/>
    </location>
</feature>
<evidence type="ECO:0008006" key="6">
    <source>
        <dbReference type="Google" id="ProtNLM"/>
    </source>
</evidence>
<dbReference type="OrthoDB" id="9806902at2"/>
<dbReference type="KEGG" id="rhy:RD110_21130"/>
<evidence type="ECO:0000259" key="3">
    <source>
        <dbReference type="Pfam" id="PF12147"/>
    </source>
</evidence>
<dbReference type="SUPFAM" id="SSF53335">
    <property type="entry name" value="S-adenosyl-L-methionine-dependent methyltransferases"/>
    <property type="match status" value="1"/>
</dbReference>
<dbReference type="PANTHER" id="PTHR11614">
    <property type="entry name" value="PHOSPHOLIPASE-RELATED"/>
    <property type="match status" value="1"/>
</dbReference>
<dbReference type="Proteomes" id="UP000186609">
    <property type="component" value="Chromosome"/>
</dbReference>
<name>A0A1P8K077_9BURK</name>
<proteinExistence type="predicted"/>
<dbReference type="Gene3D" id="3.40.50.1820">
    <property type="entry name" value="alpha/beta hydrolase"/>
    <property type="match status" value="1"/>
</dbReference>
<feature type="region of interest" description="Disordered" evidence="1">
    <location>
        <begin position="594"/>
        <end position="615"/>
    </location>
</feature>
<evidence type="ECO:0000256" key="1">
    <source>
        <dbReference type="SAM" id="MobiDB-lite"/>
    </source>
</evidence>
<feature type="domain" description="Serine aminopeptidase S33" evidence="2">
    <location>
        <begin position="42"/>
        <end position="273"/>
    </location>
</feature>
<gene>
    <name evidence="4" type="ORF">RD110_21130</name>
</gene>
<reference evidence="4 5" key="1">
    <citation type="submission" date="2017-01" db="EMBL/GenBank/DDBJ databases">
        <authorList>
            <person name="Mah S.A."/>
            <person name="Swanson W.J."/>
            <person name="Moy G.W."/>
            <person name="Vacquier V.D."/>
        </authorList>
    </citation>
    <scope>NUCLEOTIDE SEQUENCE [LARGE SCALE GENOMIC DNA]</scope>
    <source>
        <strain evidence="4 5">DCY110</strain>
    </source>
</reference>
<evidence type="ECO:0000313" key="5">
    <source>
        <dbReference type="Proteomes" id="UP000186609"/>
    </source>
</evidence>
<dbReference type="InterPro" id="IPR051044">
    <property type="entry name" value="MAG_DAG_Lipase"/>
</dbReference>
<dbReference type="EMBL" id="CP019236">
    <property type="protein sequence ID" value="APW39410.1"/>
    <property type="molecule type" value="Genomic_DNA"/>
</dbReference>
<sequence length="615" mass="66786">MTSSSTPAAWQILESGFDSFDQTRLFYRAWTPLRPAAGAPRALVFLHRGHEHSGRIAPLVEQLGFTGHWAFAWDARGHGHSPGARGDAPSFQAVVQDFEVFVRHLQAQYGIAAEDMVVVANSVGAVIAATWLHDYAPRVRGVVMAAAAFDINLYVPLAKPALRLGLRLNPGLNVTSYIRSDMLTHSRVQAEAYDADPLITRNISARVLIDLADTAARVVADAQAIDTPVLMLVADKDYVVKQTPQRLFFDRLASTLKRYLVIADCHHAIFYEDAAQREAALQASRAFIEECFAQALPPLSAYESADVDSASARTLAAMQQGRAGGALENAFNGLQKAMLGRLGHLSDGMRIGMAQGFDSGASLDYVYRNQAGGRLGIGAVIDRGYLDAIGWRGIRQRKAQLQQLLGELIAEHPQGQPLRILDIAAGGGRYVLETLKRFQDRDIAVMLRDVDEANLAQARQLAQALQLRNPIVYERRDAFDPASYPKDELPYDIVVVSGLYELFSDNARVLASLRGIAGQLRPGGHLVYTGQPWHPQLLLIAQTLTNHLGQPWRMRPRPQAEMDALVASVGLRKVASAVGIAGIFTVSVARRDAAPRAGDSPASSPPAPASAPTGH</sequence>
<keyword evidence="5" id="KW-1185">Reference proteome</keyword>
<dbReference type="Pfam" id="PF12147">
    <property type="entry name" value="Methyltransf_20"/>
    <property type="match status" value="1"/>
</dbReference>